<keyword evidence="7 11" id="KW-1133">Transmembrane helix</keyword>
<dbReference type="GO" id="GO:0005886">
    <property type="term" value="C:plasma membrane"/>
    <property type="evidence" value="ECO:0007669"/>
    <property type="project" value="TreeGrafter"/>
</dbReference>
<accession>A0A8A6IEL0</accession>
<evidence type="ECO:0000313" key="13">
    <source>
        <dbReference type="EMBL" id="QTI57272.1"/>
    </source>
</evidence>
<keyword evidence="4 11" id="KW-0812">Transmembrane</keyword>
<dbReference type="GO" id="GO:0038023">
    <property type="term" value="F:signaling receptor activity"/>
    <property type="evidence" value="ECO:0007669"/>
    <property type="project" value="TreeGrafter"/>
</dbReference>
<evidence type="ECO:0000256" key="6">
    <source>
        <dbReference type="ARBA" id="ARBA00022737"/>
    </source>
</evidence>
<keyword evidence="9 13" id="KW-0675">Receptor</keyword>
<dbReference type="InterPro" id="IPR035897">
    <property type="entry name" value="Toll_tir_struct_dom_sf"/>
</dbReference>
<dbReference type="Pfam" id="PF13855">
    <property type="entry name" value="LRR_8"/>
    <property type="match status" value="2"/>
</dbReference>
<dbReference type="Gene3D" id="3.80.10.10">
    <property type="entry name" value="Ribonuclease Inhibitor"/>
    <property type="match status" value="3"/>
</dbReference>
<feature type="domain" description="TIR" evidence="12">
    <location>
        <begin position="470"/>
        <end position="611"/>
    </location>
</feature>
<dbReference type="InterPro" id="IPR000483">
    <property type="entry name" value="Cys-rich_flank_reg_C"/>
</dbReference>
<sequence>METIEQDAFSDFKFLRKLEISYEKKLNRTDLNRSFKSLNVTNLKALRFEQNNWTTIPRDMFQHLSGANLMYISLNYNNLEELYFNIFRPLSGLKILYCADNAIAYMNVSTFHTLQHLDLSKNNIYVMPTFCDVISNKSAVPQLKNLSLFNNAIRDISIRSFKCLENLESLILDGNRIITLDNNVFSTLIKLNTLSLCELSQLKNINSIAFNISSLQILRFNENRYRFDKKIHCDSKEIYIFHFLPNIRELHLAQNYLPKDDKCVRQMFEHLTNLRKINLQSTYISLVPDVLNTFPNLNSIILRGNKINRWNASTFENMTSLRKLDIAGNTIHIINKTSFPMSLLNSLETLDLSTNPYWCTCDQKWFLDTIRLNNLTKKMTSEWPRYYTCSYPERLRFTMLSNYNPTDSDCTPWNVISLIIITVSSAVLVIFFVVIVLFGCQINIKNVLYFARVYRQVTKGYLKLDSSDEFEFDAFVVYCDADRQWVHNVLLKKLESSNLNICIHHRDFDVGEHITNNIEKYMSKCWKIIVVMSNQFAESEWCQWEIDLVQERRRRQGKEALVLIMYRQIDSRHMTSSLRTLLGTTPHLSYKEGIGETLFWNTVIRDVSKSLNYPPVAVL</sequence>
<comment type="subcellular location">
    <subcellularLocation>
        <location evidence="1">Membrane</location>
        <topology evidence="1">Single-pass type I membrane protein</topology>
    </subcellularLocation>
</comment>
<keyword evidence="6" id="KW-0677">Repeat</keyword>
<dbReference type="SUPFAM" id="SSF52200">
    <property type="entry name" value="Toll/Interleukin receptor TIR domain"/>
    <property type="match status" value="1"/>
</dbReference>
<dbReference type="PANTHER" id="PTHR24365:SF522">
    <property type="entry name" value="LOW QUALITY PROTEIN: TOLL-LIKE RECEPTOR 13-RELATED"/>
    <property type="match status" value="1"/>
</dbReference>
<dbReference type="SUPFAM" id="SSF52058">
    <property type="entry name" value="L domain-like"/>
    <property type="match status" value="1"/>
</dbReference>
<dbReference type="AlphaFoldDB" id="A0A8A6IEL0"/>
<dbReference type="EMBL" id="MW400609">
    <property type="protein sequence ID" value="QTI57272.1"/>
    <property type="molecule type" value="mRNA"/>
</dbReference>
<proteinExistence type="evidence at transcript level"/>
<dbReference type="InterPro" id="IPR000157">
    <property type="entry name" value="TIR_dom"/>
</dbReference>
<dbReference type="InterPro" id="IPR032675">
    <property type="entry name" value="LRR_dom_sf"/>
</dbReference>
<dbReference type="SMART" id="SM00255">
    <property type="entry name" value="TIR"/>
    <property type="match status" value="1"/>
</dbReference>
<dbReference type="InterPro" id="IPR026906">
    <property type="entry name" value="LRR_5"/>
</dbReference>
<evidence type="ECO:0000259" key="12">
    <source>
        <dbReference type="PROSITE" id="PS50104"/>
    </source>
</evidence>
<dbReference type="SMART" id="SM00369">
    <property type="entry name" value="LRR_TYP"/>
    <property type="match status" value="9"/>
</dbReference>
<keyword evidence="5" id="KW-0732">Signal</keyword>
<protein>
    <submittedName>
        <fullName evidence="13">Toll-like receptor 13</fullName>
    </submittedName>
</protein>
<dbReference type="Pfam" id="PF13306">
    <property type="entry name" value="LRR_5"/>
    <property type="match status" value="1"/>
</dbReference>
<evidence type="ECO:0000256" key="4">
    <source>
        <dbReference type="ARBA" id="ARBA00022692"/>
    </source>
</evidence>
<dbReference type="Pfam" id="PF01582">
    <property type="entry name" value="TIR"/>
    <property type="match status" value="1"/>
</dbReference>
<evidence type="ECO:0000256" key="11">
    <source>
        <dbReference type="SAM" id="Phobius"/>
    </source>
</evidence>
<dbReference type="PROSITE" id="PS51450">
    <property type="entry name" value="LRR"/>
    <property type="match status" value="1"/>
</dbReference>
<evidence type="ECO:0000256" key="8">
    <source>
        <dbReference type="ARBA" id="ARBA00023136"/>
    </source>
</evidence>
<comment type="similarity">
    <text evidence="2">Belongs to the Toll-like receptor family.</text>
</comment>
<keyword evidence="10" id="KW-0325">Glycoprotein</keyword>
<evidence type="ECO:0000256" key="9">
    <source>
        <dbReference type="ARBA" id="ARBA00023170"/>
    </source>
</evidence>
<feature type="transmembrane region" description="Helical" evidence="11">
    <location>
        <begin position="413"/>
        <end position="438"/>
    </location>
</feature>
<evidence type="ECO:0000256" key="5">
    <source>
        <dbReference type="ARBA" id="ARBA00022729"/>
    </source>
</evidence>
<evidence type="ECO:0000256" key="7">
    <source>
        <dbReference type="ARBA" id="ARBA00022989"/>
    </source>
</evidence>
<dbReference type="Gene3D" id="3.40.50.10140">
    <property type="entry name" value="Toll/interleukin-1 receptor homology (TIR) domain"/>
    <property type="match status" value="1"/>
</dbReference>
<keyword evidence="8 11" id="KW-0472">Membrane</keyword>
<evidence type="ECO:0000256" key="3">
    <source>
        <dbReference type="ARBA" id="ARBA00022614"/>
    </source>
</evidence>
<reference evidence="13" key="1">
    <citation type="submission" date="2020-12" db="EMBL/GenBank/DDBJ databases">
        <authorList>
            <person name="Li M."/>
            <person name="Chen H."/>
        </authorList>
    </citation>
    <scope>NUCLEOTIDE SEQUENCE</scope>
    <source>
        <tissue evidence="13">Muscle</tissue>
    </source>
</reference>
<evidence type="ECO:0000256" key="2">
    <source>
        <dbReference type="ARBA" id="ARBA00009634"/>
    </source>
</evidence>
<dbReference type="PROSITE" id="PS50104">
    <property type="entry name" value="TIR"/>
    <property type="match status" value="1"/>
</dbReference>
<dbReference type="InterPro" id="IPR001611">
    <property type="entry name" value="Leu-rich_rpt"/>
</dbReference>
<keyword evidence="3" id="KW-0433">Leucine-rich repeat</keyword>
<dbReference type="InterPro" id="IPR003591">
    <property type="entry name" value="Leu-rich_rpt_typical-subtyp"/>
</dbReference>
<evidence type="ECO:0000256" key="10">
    <source>
        <dbReference type="ARBA" id="ARBA00023180"/>
    </source>
</evidence>
<name>A0A8A6IEL0_9BIVA</name>
<evidence type="ECO:0000256" key="1">
    <source>
        <dbReference type="ARBA" id="ARBA00004479"/>
    </source>
</evidence>
<dbReference type="PANTHER" id="PTHR24365">
    <property type="entry name" value="TOLL-LIKE RECEPTOR"/>
    <property type="match status" value="1"/>
</dbReference>
<organism evidence="13">
    <name type="scientific">Gigantidas platifrons</name>
    <dbReference type="NCBI Taxonomy" id="2830794"/>
    <lineage>
        <taxon>Eukaryota</taxon>
        <taxon>Metazoa</taxon>
        <taxon>Spiralia</taxon>
        <taxon>Lophotrochozoa</taxon>
        <taxon>Mollusca</taxon>
        <taxon>Bivalvia</taxon>
        <taxon>Autobranchia</taxon>
        <taxon>Pteriomorphia</taxon>
        <taxon>Mytilida</taxon>
        <taxon>Mytiloidea</taxon>
        <taxon>Mytilidae</taxon>
        <taxon>Bathymodiolinae</taxon>
        <taxon>Gigantidas</taxon>
    </lineage>
</organism>
<dbReference type="GO" id="GO:0007165">
    <property type="term" value="P:signal transduction"/>
    <property type="evidence" value="ECO:0007669"/>
    <property type="project" value="InterPro"/>
</dbReference>
<dbReference type="SMART" id="SM00082">
    <property type="entry name" value="LRRCT"/>
    <property type="match status" value="1"/>
</dbReference>